<evidence type="ECO:0000313" key="3">
    <source>
        <dbReference type="Proteomes" id="UP000294581"/>
    </source>
</evidence>
<sequence>MSPSGLSNIKAKDLLTDVRKKENHKESDC</sequence>
<evidence type="ECO:0000256" key="1">
    <source>
        <dbReference type="SAM" id="MobiDB-lite"/>
    </source>
</evidence>
<feature type="region of interest" description="Disordered" evidence="1">
    <location>
        <begin position="1"/>
        <end position="29"/>
    </location>
</feature>
<accession>A0A4R8LRG5</accession>
<comment type="caution">
    <text evidence="2">The sequence shown here is derived from an EMBL/GenBank/DDBJ whole genome shotgun (WGS) entry which is preliminary data.</text>
</comment>
<evidence type="ECO:0000313" key="2">
    <source>
        <dbReference type="EMBL" id="TDY50193.1"/>
    </source>
</evidence>
<dbReference type="AlphaFoldDB" id="A0A4R8LRG5"/>
<gene>
    <name evidence="2" type="ORF">C7445_103239</name>
</gene>
<keyword evidence="3" id="KW-1185">Reference proteome</keyword>
<feature type="compositionally biased region" description="Basic and acidic residues" evidence="1">
    <location>
        <begin position="10"/>
        <end position="29"/>
    </location>
</feature>
<proteinExistence type="predicted"/>
<organism evidence="2 3">
    <name type="scientific">Alicyclobacillus sacchari</name>
    <dbReference type="NCBI Taxonomy" id="392010"/>
    <lineage>
        <taxon>Bacteria</taxon>
        <taxon>Bacillati</taxon>
        <taxon>Bacillota</taxon>
        <taxon>Bacilli</taxon>
        <taxon>Bacillales</taxon>
        <taxon>Alicyclobacillaceae</taxon>
        <taxon>Alicyclobacillus</taxon>
    </lineage>
</organism>
<reference evidence="2 3" key="1">
    <citation type="submission" date="2019-03" db="EMBL/GenBank/DDBJ databases">
        <title>Genomic Encyclopedia of Type Strains, Phase IV (KMG-IV): sequencing the most valuable type-strain genomes for metagenomic binning, comparative biology and taxonomic classification.</title>
        <authorList>
            <person name="Goeker M."/>
        </authorList>
    </citation>
    <scope>NUCLEOTIDE SEQUENCE [LARGE SCALE GENOMIC DNA]</scope>
    <source>
        <strain evidence="2 3">DSM 17974</strain>
    </source>
</reference>
<protein>
    <submittedName>
        <fullName evidence="2">Uncharacterized protein</fullName>
    </submittedName>
</protein>
<dbReference type="Proteomes" id="UP000294581">
    <property type="component" value="Unassembled WGS sequence"/>
</dbReference>
<name>A0A4R8LRG5_9BACL</name>
<dbReference type="EMBL" id="SORF01000003">
    <property type="protein sequence ID" value="TDY50193.1"/>
    <property type="molecule type" value="Genomic_DNA"/>
</dbReference>